<proteinExistence type="predicted"/>
<dbReference type="RefSeq" id="WP_380582304.1">
    <property type="nucleotide sequence ID" value="NZ_JBHSQJ010000038.1"/>
</dbReference>
<dbReference type="Proteomes" id="UP001596174">
    <property type="component" value="Unassembled WGS sequence"/>
</dbReference>
<gene>
    <name evidence="2" type="ORF">ACFP3V_10545</name>
</gene>
<name>A0ABW1FZG5_9ACTN</name>
<feature type="signal peptide" evidence="1">
    <location>
        <begin position="1"/>
        <end position="37"/>
    </location>
</feature>
<dbReference type="Pfam" id="PF19741">
    <property type="entry name" value="DUF6230"/>
    <property type="match status" value="1"/>
</dbReference>
<reference evidence="3" key="1">
    <citation type="journal article" date="2019" name="Int. J. Syst. Evol. Microbiol.">
        <title>The Global Catalogue of Microorganisms (GCM) 10K type strain sequencing project: providing services to taxonomists for standard genome sequencing and annotation.</title>
        <authorList>
            <consortium name="The Broad Institute Genomics Platform"/>
            <consortium name="The Broad Institute Genome Sequencing Center for Infectious Disease"/>
            <person name="Wu L."/>
            <person name="Ma J."/>
        </authorList>
    </citation>
    <scope>NUCLEOTIDE SEQUENCE [LARGE SCALE GENOMIC DNA]</scope>
    <source>
        <strain evidence="3">JCM 4816</strain>
    </source>
</reference>
<keyword evidence="1" id="KW-0732">Signal</keyword>
<evidence type="ECO:0000256" key="1">
    <source>
        <dbReference type="SAM" id="SignalP"/>
    </source>
</evidence>
<accession>A0ABW1FZG5</accession>
<organism evidence="2 3">
    <name type="scientific">Streptacidiphilus monticola</name>
    <dbReference type="NCBI Taxonomy" id="2161674"/>
    <lineage>
        <taxon>Bacteria</taxon>
        <taxon>Bacillati</taxon>
        <taxon>Actinomycetota</taxon>
        <taxon>Actinomycetes</taxon>
        <taxon>Kitasatosporales</taxon>
        <taxon>Streptomycetaceae</taxon>
        <taxon>Streptacidiphilus</taxon>
    </lineage>
</organism>
<keyword evidence="3" id="KW-1185">Reference proteome</keyword>
<protein>
    <submittedName>
        <fullName evidence="2">DUF6230 family protein</fullName>
    </submittedName>
</protein>
<evidence type="ECO:0000313" key="3">
    <source>
        <dbReference type="Proteomes" id="UP001596174"/>
    </source>
</evidence>
<dbReference type="InterPro" id="IPR046198">
    <property type="entry name" value="DUF6230"/>
</dbReference>
<evidence type="ECO:0000313" key="2">
    <source>
        <dbReference type="EMBL" id="MFC5907659.1"/>
    </source>
</evidence>
<sequence>MSQTYGKTSWKRFAVVMVPTVAATAAVGISMAQGALAASFAVSGVHATISAKDLTGSGFNQYGSVDGVMDPTTGKPVNTPVAVSGFTTAHITNLCQSVVVPLPFTLPGGEKSVTMTITGGDNGKTVDASNIILDMDDLKADSATFGNIQIGRAAGTIDQGPVDPAAKALPGFGASFAQQAQTAALHNVLQSSYATSADTFTLTNMHLGLSAGSKPCTQPHD</sequence>
<dbReference type="EMBL" id="JBHSQJ010000038">
    <property type="protein sequence ID" value="MFC5907659.1"/>
    <property type="molecule type" value="Genomic_DNA"/>
</dbReference>
<comment type="caution">
    <text evidence="2">The sequence shown here is derived from an EMBL/GenBank/DDBJ whole genome shotgun (WGS) entry which is preliminary data.</text>
</comment>
<feature type="chain" id="PRO_5045457208" evidence="1">
    <location>
        <begin position="38"/>
        <end position="221"/>
    </location>
</feature>